<dbReference type="EMBL" id="PDKN01000011">
    <property type="protein sequence ID" value="RXJ54115.1"/>
    <property type="molecule type" value="Genomic_DNA"/>
</dbReference>
<protein>
    <recommendedName>
        <fullName evidence="1">DSP-PTPase phosphatase fused to NAD+ Kinase domain-containing protein</fullName>
    </recommendedName>
</protein>
<reference evidence="2 3" key="1">
    <citation type="submission" date="2017-10" db="EMBL/GenBank/DDBJ databases">
        <title>Genomics of the genus Arcobacter.</title>
        <authorList>
            <person name="Perez-Cataluna A."/>
            <person name="Figueras M.J."/>
        </authorList>
    </citation>
    <scope>NUCLEOTIDE SEQUENCE [LARGE SCALE GENOMIC DNA]</scope>
    <source>
        <strain evidence="2 3">CECT 8987</strain>
    </source>
</reference>
<keyword evidence="3" id="KW-1185">Reference proteome</keyword>
<sequence length="147" mass="17279">MHKILNYIQVNNNIATSGQPTPKQFEEIANAKYEIVINLALSTSSNAIKDEDKIVSELGMTYIHIPVDFEEPSKEHLKQFLRILASLDERKVWIHCALNYRVSAFMYVFHKYIYQTPFDEIDLTLLEEWCPNTKWQELMKITPDELE</sequence>
<evidence type="ECO:0000313" key="2">
    <source>
        <dbReference type="EMBL" id="RXJ54115.1"/>
    </source>
</evidence>
<dbReference type="SUPFAM" id="SSF52799">
    <property type="entry name" value="(Phosphotyrosine protein) phosphatases II"/>
    <property type="match status" value="1"/>
</dbReference>
<evidence type="ECO:0000259" key="1">
    <source>
        <dbReference type="Pfam" id="PF22741"/>
    </source>
</evidence>
<dbReference type="RefSeq" id="WP_128997119.1">
    <property type="nucleotide sequence ID" value="NZ_PDKN01000011.1"/>
</dbReference>
<name>A0A4Q0XPI4_9BACT</name>
<gene>
    <name evidence="2" type="ORF">CRV04_12085</name>
</gene>
<accession>A0A4Q0XPI4</accession>
<feature type="domain" description="DSP-PTPase phosphatase fused to NAD+ Kinase" evidence="1">
    <location>
        <begin position="14"/>
        <end position="115"/>
    </location>
</feature>
<dbReference type="OrthoDB" id="7391097at2"/>
<proteinExistence type="predicted"/>
<dbReference type="AlphaFoldDB" id="A0A4Q0XPI4"/>
<dbReference type="Pfam" id="PF22741">
    <property type="entry name" value="PTP-NADK"/>
    <property type="match status" value="1"/>
</dbReference>
<dbReference type="InterPro" id="IPR029021">
    <property type="entry name" value="Prot-tyrosine_phosphatase-like"/>
</dbReference>
<dbReference type="CDD" id="cd14503">
    <property type="entry name" value="PTP-bact"/>
    <property type="match status" value="1"/>
</dbReference>
<organism evidence="2 3">
    <name type="scientific">Candidatus Marinarcus aquaticus</name>
    <dbReference type="NCBI Taxonomy" id="2044504"/>
    <lineage>
        <taxon>Bacteria</taxon>
        <taxon>Pseudomonadati</taxon>
        <taxon>Campylobacterota</taxon>
        <taxon>Epsilonproteobacteria</taxon>
        <taxon>Campylobacterales</taxon>
        <taxon>Arcobacteraceae</taxon>
        <taxon>Candidatus Marinarcus</taxon>
    </lineage>
</organism>
<evidence type="ECO:0000313" key="3">
    <source>
        <dbReference type="Proteomes" id="UP000290657"/>
    </source>
</evidence>
<comment type="caution">
    <text evidence="2">The sequence shown here is derived from an EMBL/GenBank/DDBJ whole genome shotgun (WGS) entry which is preliminary data.</text>
</comment>
<dbReference type="InterPro" id="IPR055214">
    <property type="entry name" value="PTP-NADK"/>
</dbReference>
<dbReference type="Proteomes" id="UP000290657">
    <property type="component" value="Unassembled WGS sequence"/>
</dbReference>
<dbReference type="Gene3D" id="3.90.190.10">
    <property type="entry name" value="Protein tyrosine phosphatase superfamily"/>
    <property type="match status" value="1"/>
</dbReference>